<dbReference type="GO" id="GO:0016020">
    <property type="term" value="C:membrane"/>
    <property type="evidence" value="ECO:0007669"/>
    <property type="project" value="UniProtKB-SubCell"/>
</dbReference>
<accession>A0A3P7JQJ0</accession>
<evidence type="ECO:0000256" key="2">
    <source>
        <dbReference type="ARBA" id="ARBA00022692"/>
    </source>
</evidence>
<dbReference type="InterPro" id="IPR001828">
    <property type="entry name" value="ANF_lig-bd_rcpt"/>
</dbReference>
<keyword evidence="2" id="KW-0812">Transmembrane</keyword>
<evidence type="ECO:0000256" key="3">
    <source>
        <dbReference type="ARBA" id="ARBA00022989"/>
    </source>
</evidence>
<keyword evidence="3" id="KW-1133">Transmembrane helix</keyword>
<dbReference type="SUPFAM" id="SSF53822">
    <property type="entry name" value="Periplasmic binding protein-like I"/>
    <property type="match status" value="1"/>
</dbReference>
<evidence type="ECO:0000313" key="6">
    <source>
        <dbReference type="EMBL" id="VDM78537.1"/>
    </source>
</evidence>
<protein>
    <recommendedName>
        <fullName evidence="5">Receptor ligand binding region domain-containing protein</fullName>
    </recommendedName>
</protein>
<keyword evidence="4" id="KW-0472">Membrane</keyword>
<evidence type="ECO:0000313" key="7">
    <source>
        <dbReference type="Proteomes" id="UP000270094"/>
    </source>
</evidence>
<keyword evidence="7" id="KW-1185">Reference proteome</keyword>
<evidence type="ECO:0000256" key="4">
    <source>
        <dbReference type="ARBA" id="ARBA00023136"/>
    </source>
</evidence>
<proteinExistence type="predicted"/>
<dbReference type="AlphaFoldDB" id="A0A3P7JQJ0"/>
<dbReference type="OrthoDB" id="5874566at2759"/>
<evidence type="ECO:0000259" key="5">
    <source>
        <dbReference type="Pfam" id="PF01094"/>
    </source>
</evidence>
<dbReference type="Gene3D" id="3.40.50.2300">
    <property type="match status" value="1"/>
</dbReference>
<dbReference type="Proteomes" id="UP000270094">
    <property type="component" value="Unassembled WGS sequence"/>
</dbReference>
<reference evidence="6 7" key="1">
    <citation type="submission" date="2018-11" db="EMBL/GenBank/DDBJ databases">
        <authorList>
            <consortium name="Pathogen Informatics"/>
        </authorList>
    </citation>
    <scope>NUCLEOTIDE SEQUENCE [LARGE SCALE GENOMIC DNA]</scope>
</reference>
<name>A0A3P7JQJ0_STRVU</name>
<organism evidence="6 7">
    <name type="scientific">Strongylus vulgaris</name>
    <name type="common">Blood worm</name>
    <dbReference type="NCBI Taxonomy" id="40348"/>
    <lineage>
        <taxon>Eukaryota</taxon>
        <taxon>Metazoa</taxon>
        <taxon>Ecdysozoa</taxon>
        <taxon>Nematoda</taxon>
        <taxon>Chromadorea</taxon>
        <taxon>Rhabditida</taxon>
        <taxon>Rhabditina</taxon>
        <taxon>Rhabditomorpha</taxon>
        <taxon>Strongyloidea</taxon>
        <taxon>Strongylidae</taxon>
        <taxon>Strongylus</taxon>
    </lineage>
</organism>
<comment type="subcellular location">
    <subcellularLocation>
        <location evidence="1">Membrane</location>
    </subcellularLocation>
</comment>
<evidence type="ECO:0000256" key="1">
    <source>
        <dbReference type="ARBA" id="ARBA00004370"/>
    </source>
</evidence>
<dbReference type="InterPro" id="IPR028082">
    <property type="entry name" value="Peripla_BP_I"/>
</dbReference>
<sequence>MIDSLMESFSDASASFTPRVALKQIIDEDNNDSYTRTLQQIKARLRVVIPCMNLATDRRGFLIRANQMWMTNSEYVFLMLNIRCTGFGRARAEKEIPANGLAPVWEDSVNGNIDGMDSVANSAAKYMIAMSDLQIGTRSWMISAFAARLEHR</sequence>
<dbReference type="EMBL" id="UYYB01102252">
    <property type="protein sequence ID" value="VDM78537.1"/>
    <property type="molecule type" value="Genomic_DNA"/>
</dbReference>
<gene>
    <name evidence="6" type="ORF">SVUK_LOCUS13535</name>
</gene>
<dbReference type="Pfam" id="PF01094">
    <property type="entry name" value="ANF_receptor"/>
    <property type="match status" value="1"/>
</dbReference>
<feature type="domain" description="Receptor ligand binding region" evidence="5">
    <location>
        <begin position="4"/>
        <end position="115"/>
    </location>
</feature>